<feature type="compositionally biased region" description="Low complexity" evidence="1">
    <location>
        <begin position="566"/>
        <end position="586"/>
    </location>
</feature>
<protein>
    <submittedName>
        <fullName evidence="2">Uncharacterized protein</fullName>
    </submittedName>
</protein>
<accession>A0ABT5BRL9</accession>
<name>A0ABT5BRL9_9BACT</name>
<evidence type="ECO:0000313" key="3">
    <source>
        <dbReference type="Proteomes" id="UP001217485"/>
    </source>
</evidence>
<gene>
    <name evidence="2" type="ORF">POL72_00470</name>
</gene>
<sequence>MKSPECQRIAFFDGQLLTASVFRADQRYFEQLIAERHAALHSAGIVQGLTLSLTVGPKNAVNVNPGMAIDDQGRPLFLDKPKSLDLGHRRGTELYVLLALAERPDPASASSRYEAQGFKRFLLEPRIKLVEKGEAQREASIVLGKLTIDDDGKVEIDPNTRAWSGVRVGQAAFVLDGTDPEPPSLCASVDKEEPRASALEVSADQVSFTGALKITGTLTVSNALGLDSPTLLGRPPGEENLLGPAPRDWPKAQLDVTGTGGPLDKVLFMGTEASTSPGMIEPVLALTCEGNLGVGVEAPTAKLEINGDLLLDGDKTIFFREEGSLRGPEGETVTFRKSGLKVAVPWPLTITLQTGGDSGSGRSVLEIFPDRVNIDPSDQVVSPDAGASLDAMLNVEGAVQSLRGGFLIGTQQTPQTTAHPTLPIGTVIDWWSDPSSLAQQCPENFQLCDGATVYDKDSPLHGRAVPDLRRYFVLGTTDSRKVGKTEDGAHRHKLVVPPHKHSVDHGHGGPLAFASGEASTTSPSKGGGSNGLSGKKHTHMIDVTVNPTSGLECDESAIPSGELQTGPPVAEGSAEGEGSPPVGSGSDEVLPPHFDLLKIIRIK</sequence>
<dbReference type="EMBL" id="JAQNDK010000001">
    <property type="protein sequence ID" value="MDC0676195.1"/>
    <property type="molecule type" value="Genomic_DNA"/>
</dbReference>
<dbReference type="SUPFAM" id="SSF88874">
    <property type="entry name" value="Receptor-binding domain of short tail fibre protein gp12"/>
    <property type="match status" value="1"/>
</dbReference>
<proteinExistence type="predicted"/>
<evidence type="ECO:0000256" key="1">
    <source>
        <dbReference type="SAM" id="MobiDB-lite"/>
    </source>
</evidence>
<reference evidence="2 3" key="1">
    <citation type="submission" date="2023-01" db="EMBL/GenBank/DDBJ databases">
        <title>Minimal conservation of predation-associated metabolite biosynthetic gene clusters underscores biosynthetic potential of Myxococcota including descriptions for ten novel species: Archangium lansinium sp. nov., Myxococcus landrumus sp. nov., Nannocystis bai.</title>
        <authorList>
            <person name="Ahearne A."/>
            <person name="Stevens C."/>
            <person name="Dowd S."/>
        </authorList>
    </citation>
    <scope>NUCLEOTIDE SEQUENCE [LARGE SCALE GENOMIC DNA]</scope>
    <source>
        <strain evidence="2 3">WIWO2</strain>
    </source>
</reference>
<keyword evidence="3" id="KW-1185">Reference proteome</keyword>
<comment type="caution">
    <text evidence="2">The sequence shown here is derived from an EMBL/GenBank/DDBJ whole genome shotgun (WGS) entry which is preliminary data.</text>
</comment>
<evidence type="ECO:0000313" key="2">
    <source>
        <dbReference type="EMBL" id="MDC0676195.1"/>
    </source>
</evidence>
<organism evidence="2 3">
    <name type="scientific">Sorangium atrum</name>
    <dbReference type="NCBI Taxonomy" id="2995308"/>
    <lineage>
        <taxon>Bacteria</taxon>
        <taxon>Pseudomonadati</taxon>
        <taxon>Myxococcota</taxon>
        <taxon>Polyangia</taxon>
        <taxon>Polyangiales</taxon>
        <taxon>Polyangiaceae</taxon>
        <taxon>Sorangium</taxon>
    </lineage>
</organism>
<dbReference type="RefSeq" id="WP_272092902.1">
    <property type="nucleotide sequence ID" value="NZ_JAQNDK010000001.1"/>
</dbReference>
<dbReference type="Proteomes" id="UP001217485">
    <property type="component" value="Unassembled WGS sequence"/>
</dbReference>
<feature type="region of interest" description="Disordered" evidence="1">
    <location>
        <begin position="496"/>
        <end position="590"/>
    </location>
</feature>